<dbReference type="AlphaFoldDB" id="X1FAX1"/>
<protein>
    <submittedName>
        <fullName evidence="1">Uncharacterized protein</fullName>
    </submittedName>
</protein>
<name>X1FAX1_9ZZZZ</name>
<feature type="non-terminal residue" evidence="1">
    <location>
        <position position="130"/>
    </location>
</feature>
<dbReference type="EMBL" id="BARU01012580">
    <property type="protein sequence ID" value="GAH42796.1"/>
    <property type="molecule type" value="Genomic_DNA"/>
</dbReference>
<evidence type="ECO:0000313" key="1">
    <source>
        <dbReference type="EMBL" id="GAH42796.1"/>
    </source>
</evidence>
<sequence length="130" mass="13719">MVKGLKQTSAPIVISFEVDESAVNTFTEAQISMQLNVLDREVMVVTGVNIDVEPPNGLAGIDTITLRSLSSTSRTTVGNLSDSNVLAIARDSITSSGYADSGVGWSQAYGETPAPGMDYLAIIATNDFFI</sequence>
<reference evidence="1" key="1">
    <citation type="journal article" date="2014" name="Front. Microbiol.">
        <title>High frequency of phylogenetically diverse reductive dehalogenase-homologous genes in deep subseafloor sedimentary metagenomes.</title>
        <authorList>
            <person name="Kawai M."/>
            <person name="Futagami T."/>
            <person name="Toyoda A."/>
            <person name="Takaki Y."/>
            <person name="Nishi S."/>
            <person name="Hori S."/>
            <person name="Arai W."/>
            <person name="Tsubouchi T."/>
            <person name="Morono Y."/>
            <person name="Uchiyama I."/>
            <person name="Ito T."/>
            <person name="Fujiyama A."/>
            <person name="Inagaki F."/>
            <person name="Takami H."/>
        </authorList>
    </citation>
    <scope>NUCLEOTIDE SEQUENCE</scope>
    <source>
        <strain evidence="1">Expedition CK06-06</strain>
    </source>
</reference>
<organism evidence="1">
    <name type="scientific">marine sediment metagenome</name>
    <dbReference type="NCBI Taxonomy" id="412755"/>
    <lineage>
        <taxon>unclassified sequences</taxon>
        <taxon>metagenomes</taxon>
        <taxon>ecological metagenomes</taxon>
    </lineage>
</organism>
<comment type="caution">
    <text evidence="1">The sequence shown here is derived from an EMBL/GenBank/DDBJ whole genome shotgun (WGS) entry which is preliminary data.</text>
</comment>
<proteinExistence type="predicted"/>
<accession>X1FAX1</accession>
<gene>
    <name evidence="1" type="ORF">S03H2_23125</name>
</gene>